<accession>A0ABY5TMP9</accession>
<proteinExistence type="predicted"/>
<dbReference type="SUPFAM" id="SSF49303">
    <property type="entry name" value="beta-Galactosidase/glucuronidase domain"/>
    <property type="match status" value="1"/>
</dbReference>
<evidence type="ECO:0000313" key="2">
    <source>
        <dbReference type="EMBL" id="UVQ77395.1"/>
    </source>
</evidence>
<dbReference type="EMBL" id="CP103141">
    <property type="protein sequence ID" value="UVQ77395.1"/>
    <property type="molecule type" value="Genomic_DNA"/>
</dbReference>
<organism evidence="2 3">
    <name type="scientific">Bacteroides faecis</name>
    <dbReference type="NCBI Taxonomy" id="674529"/>
    <lineage>
        <taxon>Bacteria</taxon>
        <taxon>Pseudomonadati</taxon>
        <taxon>Bacteroidota</taxon>
        <taxon>Bacteroidia</taxon>
        <taxon>Bacteroidales</taxon>
        <taxon>Bacteroidaceae</taxon>
        <taxon>Bacteroides</taxon>
    </lineage>
</organism>
<feature type="domain" description="Exo-beta-D-glucosaminidase Ig-fold" evidence="1">
    <location>
        <begin position="23"/>
        <end position="64"/>
    </location>
</feature>
<dbReference type="RefSeq" id="WP_224207312.1">
    <property type="nucleotide sequence ID" value="NZ_CABMFH010000003.1"/>
</dbReference>
<keyword evidence="3" id="KW-1185">Reference proteome</keyword>
<gene>
    <name evidence="2" type="ORF">NXY30_07525</name>
</gene>
<name>A0ABY5TMP9_9BACE</name>
<dbReference type="Gene3D" id="2.60.40.10">
    <property type="entry name" value="Immunoglobulins"/>
    <property type="match status" value="1"/>
</dbReference>
<evidence type="ECO:0000259" key="1">
    <source>
        <dbReference type="Pfam" id="PF18368"/>
    </source>
</evidence>
<dbReference type="InterPro" id="IPR041351">
    <property type="entry name" value="Ig_GlcNase"/>
</dbReference>
<dbReference type="InterPro" id="IPR013783">
    <property type="entry name" value="Ig-like_fold"/>
</dbReference>
<sequence>MIICISQSEKSYEVIKLIKKIQREKTKEVVNPVFWSDNFISLFPNETRTITATVSIEDLHGENPIIIIK</sequence>
<protein>
    <recommendedName>
        <fullName evidence="1">Exo-beta-D-glucosaminidase Ig-fold domain-containing protein</fullName>
    </recommendedName>
</protein>
<dbReference type="Proteomes" id="UP001060104">
    <property type="component" value="Chromosome"/>
</dbReference>
<dbReference type="Pfam" id="PF18368">
    <property type="entry name" value="Ig_GlcNase"/>
    <property type="match status" value="1"/>
</dbReference>
<dbReference type="InterPro" id="IPR036156">
    <property type="entry name" value="Beta-gal/glucu_dom_sf"/>
</dbReference>
<reference evidence="2" key="1">
    <citation type="submission" date="2022-08" db="EMBL/GenBank/DDBJ databases">
        <title>Genome Sequencing of Bacteroides fragilis Group Isolates with Nanopore Technology.</title>
        <authorList>
            <person name="Tisza M.J."/>
            <person name="Smith D."/>
            <person name="Dekker J.P."/>
        </authorList>
    </citation>
    <scope>NUCLEOTIDE SEQUENCE</scope>
    <source>
        <strain evidence="2">BFG-527</strain>
    </source>
</reference>
<evidence type="ECO:0000313" key="3">
    <source>
        <dbReference type="Proteomes" id="UP001060104"/>
    </source>
</evidence>